<sequence length="373" mass="38951">MHRSTQFKTDNLLGRWRQWGAKGLFIFALTYSGTSQAFVAGSCVINSVNGSPFKLKSMPMQLTDGFVLADRTVFITFGYRKNNKTAEVLKITGGYSGPVNNQTHSTLTVLGADGVGVRTRLYEQPNSYLGTGAKNVLHEILVSDSGTNLTQGVFWLQELVVTNAKLYNGGKVTDMDDNTPMFLGFGDSLGVSSANGGCSISQGSILSTILTLGGGTLPILLPEITTPTCDLGATAIVVGLEPVDSSSLQTVGNRTGGKAFSIPLGNCGKDAKPYITFTDSSNKANRTSTLSLSPGSTAAGVGIAIEKSDGSLVQFGAENASVSVSNVGQFLIGSSTVAGTSVPLNLTAQYVRTNEALKSGNIRADAIFTVAYP</sequence>
<comment type="similarity">
    <text evidence="2">Belongs to the fimbrial protein family.</text>
</comment>
<comment type="subcellular location">
    <subcellularLocation>
        <location evidence="1">Fimbrium</location>
    </subcellularLocation>
</comment>
<evidence type="ECO:0000256" key="2">
    <source>
        <dbReference type="ARBA" id="ARBA00006671"/>
    </source>
</evidence>
<reference evidence="6" key="1">
    <citation type="submission" date="2015-03" db="EMBL/GenBank/DDBJ databases">
        <authorList>
            <consortium name="Pathogen Informatics"/>
        </authorList>
    </citation>
    <scope>NUCLEOTIDE SEQUENCE [LARGE SCALE GENOMIC DNA]</scope>
    <source>
        <strain evidence="6">A125KOH2</strain>
    </source>
</reference>
<protein>
    <submittedName>
        <fullName evidence="5">Fimbrial protein</fullName>
    </submittedName>
</protein>
<dbReference type="PANTHER" id="PTHR33420:SF14">
    <property type="entry name" value="TYPE 1 FIMBRIN D-MANNOSE SPECIFIC ADHESIN"/>
    <property type="match status" value="1"/>
</dbReference>
<dbReference type="InterPro" id="IPR000259">
    <property type="entry name" value="Adhesion_dom_fimbrial"/>
</dbReference>
<dbReference type="SUPFAM" id="SSF49401">
    <property type="entry name" value="Bacterial adhesins"/>
    <property type="match status" value="1"/>
</dbReference>
<dbReference type="GO" id="GO:0043709">
    <property type="term" value="P:cell adhesion involved in single-species biofilm formation"/>
    <property type="evidence" value="ECO:0007669"/>
    <property type="project" value="TreeGrafter"/>
</dbReference>
<name>A0A0T9RJD4_9GAMM</name>
<keyword evidence="3" id="KW-0281">Fimbrium</keyword>
<evidence type="ECO:0000259" key="4">
    <source>
        <dbReference type="Pfam" id="PF00419"/>
    </source>
</evidence>
<feature type="domain" description="Fimbrial-type adhesion" evidence="4">
    <location>
        <begin position="225"/>
        <end position="372"/>
    </location>
</feature>
<dbReference type="GO" id="GO:0009289">
    <property type="term" value="C:pilus"/>
    <property type="evidence" value="ECO:0007669"/>
    <property type="project" value="UniProtKB-SubCell"/>
</dbReference>
<dbReference type="EMBL" id="CQAZ01000090">
    <property type="protein sequence ID" value="CNI65871.1"/>
    <property type="molecule type" value="Genomic_DNA"/>
</dbReference>
<dbReference type="RefSeq" id="WP_049615354.1">
    <property type="nucleotide sequence ID" value="NZ_CQAZ01000090.1"/>
</dbReference>
<evidence type="ECO:0000256" key="3">
    <source>
        <dbReference type="ARBA" id="ARBA00023263"/>
    </source>
</evidence>
<accession>A0A0T9RJD4</accession>
<dbReference type="PANTHER" id="PTHR33420">
    <property type="entry name" value="FIMBRIAL SUBUNIT ELFA-RELATED"/>
    <property type="match status" value="1"/>
</dbReference>
<organism evidence="5 6">
    <name type="scientific">Yersinia pekkanenii</name>
    <dbReference type="NCBI Taxonomy" id="1288385"/>
    <lineage>
        <taxon>Bacteria</taxon>
        <taxon>Pseudomonadati</taxon>
        <taxon>Pseudomonadota</taxon>
        <taxon>Gammaproteobacteria</taxon>
        <taxon>Enterobacterales</taxon>
        <taxon>Yersiniaceae</taxon>
        <taxon>Yersinia</taxon>
    </lineage>
</organism>
<dbReference type="InterPro" id="IPR036937">
    <property type="entry name" value="Adhesion_dom_fimbrial_sf"/>
</dbReference>
<evidence type="ECO:0000313" key="6">
    <source>
        <dbReference type="Proteomes" id="UP000045840"/>
    </source>
</evidence>
<dbReference type="Pfam" id="PF00419">
    <property type="entry name" value="Fimbrial"/>
    <property type="match status" value="1"/>
</dbReference>
<dbReference type="AlphaFoldDB" id="A0A0T9RJD4"/>
<dbReference type="Gene3D" id="2.60.40.1090">
    <property type="entry name" value="Fimbrial-type adhesion domain"/>
    <property type="match status" value="1"/>
</dbReference>
<dbReference type="InterPro" id="IPR008966">
    <property type="entry name" value="Adhesion_dom_sf"/>
</dbReference>
<proteinExistence type="inferred from homology"/>
<gene>
    <name evidence="5" type="ORF">ERS008529_04615</name>
</gene>
<evidence type="ECO:0000313" key="5">
    <source>
        <dbReference type="EMBL" id="CNI65871.1"/>
    </source>
</evidence>
<dbReference type="InterPro" id="IPR050263">
    <property type="entry name" value="Bact_Fimbrial_Adh_Pro"/>
</dbReference>
<dbReference type="Proteomes" id="UP000045840">
    <property type="component" value="Unassembled WGS sequence"/>
</dbReference>
<evidence type="ECO:0000256" key="1">
    <source>
        <dbReference type="ARBA" id="ARBA00004561"/>
    </source>
</evidence>